<protein>
    <submittedName>
        <fullName evidence="2">Uncharacterized protein</fullName>
    </submittedName>
</protein>
<dbReference type="Proteomes" id="UP001648503">
    <property type="component" value="Unassembled WGS sequence"/>
</dbReference>
<feature type="region of interest" description="Disordered" evidence="1">
    <location>
        <begin position="384"/>
        <end position="406"/>
    </location>
</feature>
<evidence type="ECO:0000256" key="1">
    <source>
        <dbReference type="SAM" id="MobiDB-lite"/>
    </source>
</evidence>
<feature type="compositionally biased region" description="Low complexity" evidence="1">
    <location>
        <begin position="384"/>
        <end position="403"/>
    </location>
</feature>
<sequence length="728" mass="76789">MGNPMHAAIAQDSLKACSSGSASSIRRISRRSLASSLSDSTNWPISVFHLPSNPTNSTTTNNNTNINNGTTNGIQGNQLDLAALSIPDPELRPPSVSAMTYSLFADTRGHVANRTAARSLYMGTNLPSFLASPDGNTNSSLSDDYTYSGYGGLTSDRTSFLNMRQPEFPDDSSDVQSQSQSPRVELSLQAPLAEPFGIQFTASSLASPTTTTALSSTATIPMINTSTALNADPHPTSVATYASAVAGLLPSNGQCVVWEHPRRQLLSIQSREVAAAAAAAAAAAVRQSQDSAAATARQQHALGDADLAVEQSIMDSFGHISESSSLTARAAGISFGGAGSSRTRPNNVTVDDLEQLIIRQLRPRAFNLLLSNSFGAPLRHLVSSNHSTGSSDSGNIGSDSDTTQPSSIEGVMERLRRQLRNSSTLQFQNGDDRTHRRRTVAVVHSSNDRSTSVDRSPRPNSGIGRGGNSSSVVPERPSMRSQGSTVMAVDSSAFHQPFPAAISPFTATSLLLDASENTTTGTTATTTATTTSTTRLDQAFPLDLPLTSALQSRSNRLPTARHLLVMPTLPVQPSIPTNSPSASHALSSVALASPLQNGPEVAELYHHAAELPRFTIPTEIPSVNVQRWTALQPTHHLQPTSATHNDTAFSVASATDSTMPTPAQLNRRVFMDVLRDGVSVYEPDSSLDWGSSLDIHSSTPLSSDGSNTSIRPFAEPLSGSDSAPGQTI</sequence>
<keyword evidence="3" id="KW-1185">Reference proteome</keyword>
<organism evidence="2 3">
    <name type="scientific">Batrachochytrium salamandrivorans</name>
    <dbReference type="NCBI Taxonomy" id="1357716"/>
    <lineage>
        <taxon>Eukaryota</taxon>
        <taxon>Fungi</taxon>
        <taxon>Fungi incertae sedis</taxon>
        <taxon>Chytridiomycota</taxon>
        <taxon>Chytridiomycota incertae sedis</taxon>
        <taxon>Chytridiomycetes</taxon>
        <taxon>Rhizophydiales</taxon>
        <taxon>Rhizophydiales incertae sedis</taxon>
        <taxon>Batrachochytrium</taxon>
    </lineage>
</organism>
<feature type="compositionally biased region" description="Polar residues" evidence="1">
    <location>
        <begin position="719"/>
        <end position="728"/>
    </location>
</feature>
<proteinExistence type="predicted"/>
<accession>A0ABQ8FQA6</accession>
<feature type="region of interest" description="Disordered" evidence="1">
    <location>
        <begin position="697"/>
        <end position="728"/>
    </location>
</feature>
<reference evidence="2 3" key="1">
    <citation type="submission" date="2021-02" db="EMBL/GenBank/DDBJ databases">
        <title>Variation within the Batrachochytrium salamandrivorans European outbreak.</title>
        <authorList>
            <person name="Kelly M."/>
            <person name="Pasmans F."/>
            <person name="Shea T.P."/>
            <person name="Munoz J.F."/>
            <person name="Carranza S."/>
            <person name="Cuomo C.A."/>
            <person name="Martel A."/>
        </authorList>
    </citation>
    <scope>NUCLEOTIDE SEQUENCE [LARGE SCALE GENOMIC DNA]</scope>
    <source>
        <strain evidence="2 3">AMFP18/2</strain>
    </source>
</reference>
<comment type="caution">
    <text evidence="2">The sequence shown here is derived from an EMBL/GenBank/DDBJ whole genome shotgun (WGS) entry which is preliminary data.</text>
</comment>
<dbReference type="EMBL" id="JAFCIX010000002">
    <property type="protein sequence ID" value="KAH6601622.1"/>
    <property type="molecule type" value="Genomic_DNA"/>
</dbReference>
<gene>
    <name evidence="2" type="ORF">BASA50_001480</name>
</gene>
<evidence type="ECO:0000313" key="3">
    <source>
        <dbReference type="Proteomes" id="UP001648503"/>
    </source>
</evidence>
<evidence type="ECO:0000313" key="2">
    <source>
        <dbReference type="EMBL" id="KAH6601622.1"/>
    </source>
</evidence>
<feature type="compositionally biased region" description="Polar residues" evidence="1">
    <location>
        <begin position="697"/>
        <end position="710"/>
    </location>
</feature>
<feature type="region of interest" description="Disordered" evidence="1">
    <location>
        <begin position="163"/>
        <end position="183"/>
    </location>
</feature>
<name>A0ABQ8FQA6_9FUNG</name>
<feature type="region of interest" description="Disordered" evidence="1">
    <location>
        <begin position="419"/>
        <end position="483"/>
    </location>
</feature>
<feature type="compositionally biased region" description="Polar residues" evidence="1">
    <location>
        <begin position="420"/>
        <end position="429"/>
    </location>
</feature>